<name>A0A1I3FW53_9SPHI</name>
<feature type="domain" description="NADP-dependent oxidoreductase" evidence="1">
    <location>
        <begin position="6"/>
        <end position="273"/>
    </location>
</feature>
<dbReference type="InterPro" id="IPR020471">
    <property type="entry name" value="AKR"/>
</dbReference>
<dbReference type="Pfam" id="PF00248">
    <property type="entry name" value="Aldo_ket_red"/>
    <property type="match status" value="1"/>
</dbReference>
<evidence type="ECO:0000313" key="2">
    <source>
        <dbReference type="EMBL" id="SFI15456.1"/>
    </source>
</evidence>
<protein>
    <submittedName>
        <fullName evidence="2">Predicted oxidoreductase</fullName>
    </submittedName>
</protein>
<accession>A0A1I3FW53</accession>
<sequence>MKVSPLTLGTVQLGLNYGIANDGGKPDRTVGEAILKEALQSGITTWDTSRYYGNSEEVIGGFLAANSREAADLLVVSKFKWSAEAVTDLQKARQEAKDSVRQSLKALGIPVLPILLYHKGKDEPIDQLLRFLPMVVNELQEEGLIRKGGISLYYPDEAMAVVEERSLQAVQVPINIFDQRVVRNGGLARMRERGSLVFARSVFLQGLFFLDEGKIPSHLRDALPFLQRLRRLAQKAQMDVAQLAFSYVRDLTGVTSVVFGAENPDQVKENAALQQAPALPLDIREEIADAFQQLPLKVITPGMW</sequence>
<dbReference type="GO" id="GO:0016491">
    <property type="term" value="F:oxidoreductase activity"/>
    <property type="evidence" value="ECO:0007669"/>
    <property type="project" value="InterPro"/>
</dbReference>
<dbReference type="STRING" id="1477437.SAMN05444682_102526"/>
<reference evidence="2 3" key="1">
    <citation type="submission" date="2016-10" db="EMBL/GenBank/DDBJ databases">
        <authorList>
            <person name="de Groot N.N."/>
        </authorList>
    </citation>
    <scope>NUCLEOTIDE SEQUENCE [LARGE SCALE GENOMIC DNA]</scope>
    <source>
        <strain evidence="2 3">RK1</strain>
    </source>
</reference>
<dbReference type="InterPro" id="IPR036812">
    <property type="entry name" value="NAD(P)_OxRdtase_dom_sf"/>
</dbReference>
<organism evidence="2 3">
    <name type="scientific">Parapedobacter indicus</name>
    <dbReference type="NCBI Taxonomy" id="1477437"/>
    <lineage>
        <taxon>Bacteria</taxon>
        <taxon>Pseudomonadati</taxon>
        <taxon>Bacteroidota</taxon>
        <taxon>Sphingobacteriia</taxon>
        <taxon>Sphingobacteriales</taxon>
        <taxon>Sphingobacteriaceae</taxon>
        <taxon>Parapedobacter</taxon>
    </lineage>
</organism>
<dbReference type="Proteomes" id="UP000198670">
    <property type="component" value="Unassembled WGS sequence"/>
</dbReference>
<dbReference type="CDD" id="cd19097">
    <property type="entry name" value="AKR_unchar"/>
    <property type="match status" value="1"/>
</dbReference>
<dbReference type="PANTHER" id="PTHR43312:SF1">
    <property type="entry name" value="NADP-DEPENDENT OXIDOREDUCTASE DOMAIN-CONTAINING PROTEIN"/>
    <property type="match status" value="1"/>
</dbReference>
<dbReference type="SUPFAM" id="SSF51430">
    <property type="entry name" value="NAD(P)-linked oxidoreductase"/>
    <property type="match status" value="1"/>
</dbReference>
<dbReference type="OrthoDB" id="9773828at2"/>
<evidence type="ECO:0000313" key="3">
    <source>
        <dbReference type="Proteomes" id="UP000198670"/>
    </source>
</evidence>
<proteinExistence type="predicted"/>
<gene>
    <name evidence="2" type="ORF">SAMN05444682_102526</name>
</gene>
<keyword evidence="3" id="KW-1185">Reference proteome</keyword>
<dbReference type="PANTHER" id="PTHR43312">
    <property type="entry name" value="D-THREO-ALDOSE 1-DEHYDROGENASE"/>
    <property type="match status" value="1"/>
</dbReference>
<dbReference type="RefSeq" id="WP_090625639.1">
    <property type="nucleotide sequence ID" value="NZ_FOQO01000002.1"/>
</dbReference>
<dbReference type="InterPro" id="IPR053135">
    <property type="entry name" value="AKR2_Oxidoreductase"/>
</dbReference>
<dbReference type="Gene3D" id="3.20.20.100">
    <property type="entry name" value="NADP-dependent oxidoreductase domain"/>
    <property type="match status" value="1"/>
</dbReference>
<dbReference type="InterPro" id="IPR023210">
    <property type="entry name" value="NADP_OxRdtase_dom"/>
</dbReference>
<dbReference type="AlphaFoldDB" id="A0A1I3FW53"/>
<dbReference type="PRINTS" id="PR00069">
    <property type="entry name" value="ALDKETRDTASE"/>
</dbReference>
<evidence type="ECO:0000259" key="1">
    <source>
        <dbReference type="Pfam" id="PF00248"/>
    </source>
</evidence>
<dbReference type="EMBL" id="FOQO01000002">
    <property type="protein sequence ID" value="SFI15456.1"/>
    <property type="molecule type" value="Genomic_DNA"/>
</dbReference>